<dbReference type="RefSeq" id="WP_095979448.1">
    <property type="nucleotide sequence ID" value="NZ_CP022163.1"/>
</dbReference>
<comment type="similarity">
    <text evidence="1 2">Belongs to the small heat shock protein (HSP20) family.</text>
</comment>
<dbReference type="AlphaFoldDB" id="A0A250IIS1"/>
<dbReference type="EMBL" id="CP022163">
    <property type="protein sequence ID" value="ATB31072.1"/>
    <property type="molecule type" value="Genomic_DNA"/>
</dbReference>
<evidence type="ECO:0000256" key="1">
    <source>
        <dbReference type="PROSITE-ProRule" id="PRU00285"/>
    </source>
</evidence>
<dbReference type="InterPro" id="IPR031107">
    <property type="entry name" value="Small_HSP"/>
</dbReference>
<name>A0A250IIS1_9BACT</name>
<evidence type="ECO:0000256" key="2">
    <source>
        <dbReference type="RuleBase" id="RU003616"/>
    </source>
</evidence>
<evidence type="ECO:0000259" key="4">
    <source>
        <dbReference type="PROSITE" id="PS01031"/>
    </source>
</evidence>
<evidence type="ECO:0000313" key="6">
    <source>
        <dbReference type="Proteomes" id="UP000217289"/>
    </source>
</evidence>
<dbReference type="SUPFAM" id="SSF49764">
    <property type="entry name" value="HSP20-like chaperones"/>
    <property type="match status" value="1"/>
</dbReference>
<sequence length="153" mass="17370">MQNSRWNPFEMSNGAVALGPLVMREFDQIFRDLSVRQTGAREFVPAADIHETAEGITLQVDLPGHDAKSIEVRVENDTLTLKSERKRDPSESQKNEGTRRLERSFGVYTRSFALPRTVDASRVEARYENGVLTLTLPRREETKPRVVEVKVNG</sequence>
<evidence type="ECO:0000256" key="3">
    <source>
        <dbReference type="SAM" id="MobiDB-lite"/>
    </source>
</evidence>
<gene>
    <name evidence="5" type="ORF">MEBOL_004534</name>
</gene>
<dbReference type="Pfam" id="PF00011">
    <property type="entry name" value="HSP20"/>
    <property type="match status" value="1"/>
</dbReference>
<keyword evidence="6" id="KW-1185">Reference proteome</keyword>
<dbReference type="KEGG" id="mbd:MEBOL_004534"/>
<evidence type="ECO:0000313" key="5">
    <source>
        <dbReference type="EMBL" id="ATB31072.1"/>
    </source>
</evidence>
<reference evidence="5 6" key="1">
    <citation type="submission" date="2017-06" db="EMBL/GenBank/DDBJ databases">
        <authorList>
            <person name="Kim H.J."/>
            <person name="Triplett B.A."/>
        </authorList>
    </citation>
    <scope>NUCLEOTIDE SEQUENCE [LARGE SCALE GENOMIC DNA]</scope>
    <source>
        <strain evidence="5 6">DSM 14713</strain>
    </source>
</reference>
<dbReference type="PROSITE" id="PS01031">
    <property type="entry name" value="SHSP"/>
    <property type="match status" value="1"/>
</dbReference>
<dbReference type="Gene3D" id="2.60.40.790">
    <property type="match status" value="1"/>
</dbReference>
<feature type="domain" description="SHSP" evidence="4">
    <location>
        <begin position="38"/>
        <end position="152"/>
    </location>
</feature>
<dbReference type="InterPro" id="IPR008978">
    <property type="entry name" value="HSP20-like_chaperone"/>
</dbReference>
<dbReference type="Proteomes" id="UP000217289">
    <property type="component" value="Chromosome"/>
</dbReference>
<protein>
    <submittedName>
        <fullName evidence="5">Heat-shock protein</fullName>
    </submittedName>
</protein>
<organism evidence="5 6">
    <name type="scientific">Melittangium boletus DSM 14713</name>
    <dbReference type="NCBI Taxonomy" id="1294270"/>
    <lineage>
        <taxon>Bacteria</taxon>
        <taxon>Pseudomonadati</taxon>
        <taxon>Myxococcota</taxon>
        <taxon>Myxococcia</taxon>
        <taxon>Myxococcales</taxon>
        <taxon>Cystobacterineae</taxon>
        <taxon>Archangiaceae</taxon>
        <taxon>Melittangium</taxon>
    </lineage>
</organism>
<proteinExistence type="inferred from homology"/>
<feature type="region of interest" description="Disordered" evidence="3">
    <location>
        <begin position="80"/>
        <end position="102"/>
    </location>
</feature>
<accession>A0A250IIS1</accession>
<dbReference type="PANTHER" id="PTHR11527">
    <property type="entry name" value="HEAT-SHOCK PROTEIN 20 FAMILY MEMBER"/>
    <property type="match status" value="1"/>
</dbReference>
<dbReference type="CDD" id="cd06464">
    <property type="entry name" value="ACD_sHsps-like"/>
    <property type="match status" value="1"/>
</dbReference>
<dbReference type="OrthoDB" id="9811615at2"/>
<dbReference type="InterPro" id="IPR002068">
    <property type="entry name" value="A-crystallin/Hsp20_dom"/>
</dbReference>